<evidence type="ECO:0000256" key="19">
    <source>
        <dbReference type="SAM" id="MobiDB-lite"/>
    </source>
</evidence>
<feature type="domain" description="Prepilin type IV endopeptidase peptidase" evidence="21">
    <location>
        <begin position="172"/>
        <end position="281"/>
    </location>
</feature>
<dbReference type="PANTHER" id="PTHR30487:SF0">
    <property type="entry name" value="PREPILIN LEADER PEPTIDASE_N-METHYLTRANSFERASE-RELATED"/>
    <property type="match status" value="1"/>
</dbReference>
<evidence type="ECO:0000256" key="20">
    <source>
        <dbReference type="SAM" id="Phobius"/>
    </source>
</evidence>
<evidence type="ECO:0000256" key="3">
    <source>
        <dbReference type="ARBA" id="ARBA00022475"/>
    </source>
</evidence>
<keyword evidence="24" id="KW-1185">Reference proteome</keyword>
<dbReference type="PANTHER" id="PTHR30487">
    <property type="entry name" value="TYPE 4 PREPILIN-LIKE PROTEINS LEADER PEPTIDE-PROCESSING ENZYME"/>
    <property type="match status" value="1"/>
</dbReference>
<feature type="transmembrane region" description="Helical" evidence="20">
    <location>
        <begin position="142"/>
        <end position="162"/>
    </location>
</feature>
<reference evidence="23 24" key="1">
    <citation type="journal article" date="2020" name="Microorganisms">
        <title>Osmotic Adaptation and Compatible Solute Biosynthesis of Phototrophic Bacteria as Revealed from Genome Analyses.</title>
        <authorList>
            <person name="Imhoff J.F."/>
            <person name="Rahn T."/>
            <person name="Kunzel S."/>
            <person name="Keller A."/>
            <person name="Neulinger S.C."/>
        </authorList>
    </citation>
    <scope>NUCLEOTIDE SEQUENCE [LARGE SCALE GENOMIC DNA]</scope>
    <source>
        <strain evidence="23 24">DSM 25653</strain>
    </source>
</reference>
<feature type="transmembrane region" description="Helical" evidence="20">
    <location>
        <begin position="218"/>
        <end position="240"/>
    </location>
</feature>
<keyword evidence="7 18" id="KW-0808">Transferase</keyword>
<evidence type="ECO:0000256" key="16">
    <source>
        <dbReference type="ARBA" id="ARBA00071870"/>
    </source>
</evidence>
<keyword evidence="9 18" id="KW-0812">Transmembrane</keyword>
<evidence type="ECO:0000256" key="13">
    <source>
        <dbReference type="ARBA" id="ARBA00023268"/>
    </source>
</evidence>
<keyword evidence="3" id="KW-1003">Cell membrane</keyword>
<evidence type="ECO:0000256" key="6">
    <source>
        <dbReference type="ARBA" id="ARBA00022670"/>
    </source>
</evidence>
<dbReference type="GO" id="GO:0032259">
    <property type="term" value="P:methylation"/>
    <property type="evidence" value="ECO:0007669"/>
    <property type="project" value="UniProtKB-KW"/>
</dbReference>
<feature type="transmembrane region" description="Helical" evidence="20">
    <location>
        <begin position="168"/>
        <end position="186"/>
    </location>
</feature>
<dbReference type="GO" id="GO:0006465">
    <property type="term" value="P:signal peptide processing"/>
    <property type="evidence" value="ECO:0007669"/>
    <property type="project" value="TreeGrafter"/>
</dbReference>
<feature type="compositionally biased region" description="Pro residues" evidence="19">
    <location>
        <begin position="69"/>
        <end position="79"/>
    </location>
</feature>
<gene>
    <name evidence="23" type="ORF">CKO42_01290</name>
</gene>
<evidence type="ECO:0000256" key="17">
    <source>
        <dbReference type="RuleBase" id="RU003793"/>
    </source>
</evidence>
<keyword evidence="4" id="KW-0997">Cell inner membrane</keyword>
<evidence type="ECO:0000256" key="14">
    <source>
        <dbReference type="ARBA" id="ARBA00050401"/>
    </source>
</evidence>
<evidence type="ECO:0000256" key="8">
    <source>
        <dbReference type="ARBA" id="ARBA00022691"/>
    </source>
</evidence>
<evidence type="ECO:0000256" key="4">
    <source>
        <dbReference type="ARBA" id="ARBA00022519"/>
    </source>
</evidence>
<dbReference type="InterPro" id="IPR010627">
    <property type="entry name" value="Prepilin_pept_A24_N"/>
</dbReference>
<dbReference type="EC" id="3.4.23.43" evidence="15 18"/>
<dbReference type="RefSeq" id="WP_200237135.1">
    <property type="nucleotide sequence ID" value="NZ_NRRY01000002.1"/>
</dbReference>
<dbReference type="GO" id="GO:0008168">
    <property type="term" value="F:methyltransferase activity"/>
    <property type="evidence" value="ECO:0007669"/>
    <property type="project" value="UniProtKB-KW"/>
</dbReference>
<feature type="transmembrane region" description="Helical" evidence="20">
    <location>
        <begin position="13"/>
        <end position="35"/>
    </location>
</feature>
<dbReference type="Pfam" id="PF01478">
    <property type="entry name" value="Peptidase_A24"/>
    <property type="match status" value="1"/>
</dbReference>
<organism evidence="23 24">
    <name type="scientific">Lamprobacter modestohalophilus</name>
    <dbReference type="NCBI Taxonomy" id="1064514"/>
    <lineage>
        <taxon>Bacteria</taxon>
        <taxon>Pseudomonadati</taxon>
        <taxon>Pseudomonadota</taxon>
        <taxon>Gammaproteobacteria</taxon>
        <taxon>Chromatiales</taxon>
        <taxon>Chromatiaceae</taxon>
        <taxon>Lamprobacter</taxon>
    </lineage>
</organism>
<evidence type="ECO:0000256" key="15">
    <source>
        <dbReference type="ARBA" id="ARBA00067082"/>
    </source>
</evidence>
<sequence>MSELISLFEQAPALLYLTTALFGLAVGSFLNVLILRLPRIMEQEWREECAELLAMDSLATSRPDASTPAPTPAPAPAPAPAAATSQPPPTAERATAPRLGLSRPGSHCPSCGTAIRPLDNIPILSWLRLRGRCRACEARISIRYPLVEALTAVLSVVVVWQLGPTPAALAALILTWGLIALAIIDFDTQLLPDSLTLPLLWLGLLLSLGGTFTDPTSAILGAAAGYLLLWLVFQAFRITTGKEGMGRGDFKLLALFGAWLGWQAVPQIILLSALPGAIVGVLLIASGRQQAGQPIPYGPFLAIAGWVSLLWGDAITGAYLRWSGLA</sequence>
<name>A0A9X0W5B3_9GAMM</name>
<dbReference type="Proteomes" id="UP001138768">
    <property type="component" value="Unassembled WGS sequence"/>
</dbReference>
<dbReference type="AlphaFoldDB" id="A0A9X0W5B3"/>
<feature type="region of interest" description="Disordered" evidence="19">
    <location>
        <begin position="60"/>
        <end position="105"/>
    </location>
</feature>
<feature type="compositionally biased region" description="Low complexity" evidence="19">
    <location>
        <begin position="80"/>
        <end position="98"/>
    </location>
</feature>
<evidence type="ECO:0000256" key="10">
    <source>
        <dbReference type="ARBA" id="ARBA00022801"/>
    </source>
</evidence>
<feature type="domain" description="Prepilin peptidase A24 N-terminal" evidence="22">
    <location>
        <begin position="21"/>
        <end position="161"/>
    </location>
</feature>
<comment type="subcellular location">
    <subcellularLocation>
        <location evidence="1">Cell inner membrane</location>
        <topology evidence="1">Multi-pass membrane protein</topology>
    </subcellularLocation>
    <subcellularLocation>
        <location evidence="18">Cell membrane</location>
        <topology evidence="18">Multi-pass membrane protein</topology>
    </subcellularLocation>
</comment>
<evidence type="ECO:0000256" key="5">
    <source>
        <dbReference type="ARBA" id="ARBA00022603"/>
    </source>
</evidence>
<feature type="transmembrane region" description="Helical" evidence="20">
    <location>
        <begin position="195"/>
        <end position="212"/>
    </location>
</feature>
<evidence type="ECO:0000313" key="24">
    <source>
        <dbReference type="Proteomes" id="UP001138768"/>
    </source>
</evidence>
<comment type="similarity">
    <text evidence="2 17">Belongs to the peptidase A24 family.</text>
</comment>
<evidence type="ECO:0000256" key="9">
    <source>
        <dbReference type="ARBA" id="ARBA00022692"/>
    </source>
</evidence>
<evidence type="ECO:0000256" key="18">
    <source>
        <dbReference type="RuleBase" id="RU003794"/>
    </source>
</evidence>
<evidence type="ECO:0000256" key="12">
    <source>
        <dbReference type="ARBA" id="ARBA00023136"/>
    </source>
</evidence>
<evidence type="ECO:0000259" key="21">
    <source>
        <dbReference type="Pfam" id="PF01478"/>
    </source>
</evidence>
<comment type="function">
    <text evidence="18">Plays an essential role in type IV pili and type II pseudopili formation by proteolytically removing the leader sequence from substrate proteins and subsequently monomethylating the alpha-amino group of the newly exposed N-terminal phenylalanine.</text>
</comment>
<comment type="catalytic activity">
    <reaction evidence="14 18">
        <text>Typically cleaves a -Gly-|-Phe- bond to release an N-terminal, basic peptide of 5-8 residues from type IV prepilin, and then N-methylates the new N-terminal amino group, the methyl donor being S-adenosyl-L-methionine.</text>
        <dbReference type="EC" id="3.4.23.43"/>
    </reaction>
</comment>
<dbReference type="InterPro" id="IPR014032">
    <property type="entry name" value="Peptidase_A24A_bac"/>
</dbReference>
<dbReference type="FunFam" id="1.20.120.1220:FF:000001">
    <property type="entry name" value="Type 4 prepilin-like proteins leader peptide-processing enzyme"/>
    <property type="match status" value="1"/>
</dbReference>
<feature type="transmembrane region" description="Helical" evidence="20">
    <location>
        <begin position="252"/>
        <end position="285"/>
    </location>
</feature>
<dbReference type="InterPro" id="IPR050882">
    <property type="entry name" value="Prepilin_peptidase/N-MTase"/>
</dbReference>
<dbReference type="GO" id="GO:0005886">
    <property type="term" value="C:plasma membrane"/>
    <property type="evidence" value="ECO:0007669"/>
    <property type="project" value="UniProtKB-SubCell"/>
</dbReference>
<dbReference type="GO" id="GO:0004190">
    <property type="term" value="F:aspartic-type endopeptidase activity"/>
    <property type="evidence" value="ECO:0007669"/>
    <property type="project" value="UniProtKB-EC"/>
</dbReference>
<proteinExistence type="inferred from homology"/>
<keyword evidence="8" id="KW-0949">S-adenosyl-L-methionine</keyword>
<keyword evidence="11 20" id="KW-1133">Transmembrane helix</keyword>
<accession>A0A9X0W5B3</accession>
<evidence type="ECO:0000256" key="2">
    <source>
        <dbReference type="ARBA" id="ARBA00005801"/>
    </source>
</evidence>
<dbReference type="EMBL" id="NRRY01000002">
    <property type="protein sequence ID" value="MBK1617104.1"/>
    <property type="molecule type" value="Genomic_DNA"/>
</dbReference>
<protein>
    <recommendedName>
        <fullName evidence="16 18">Prepilin leader peptidase/N-methyltransferase</fullName>
        <ecNumber evidence="18">2.1.1.-</ecNumber>
        <ecNumber evidence="15 18">3.4.23.43</ecNumber>
    </recommendedName>
</protein>
<dbReference type="EC" id="2.1.1.-" evidence="18"/>
<evidence type="ECO:0000313" key="23">
    <source>
        <dbReference type="EMBL" id="MBK1617104.1"/>
    </source>
</evidence>
<comment type="caution">
    <text evidence="23">The sequence shown here is derived from an EMBL/GenBank/DDBJ whole genome shotgun (WGS) entry which is preliminary data.</text>
</comment>
<keyword evidence="13 18" id="KW-0511">Multifunctional enzyme</keyword>
<evidence type="ECO:0000256" key="1">
    <source>
        <dbReference type="ARBA" id="ARBA00004429"/>
    </source>
</evidence>
<dbReference type="Pfam" id="PF06750">
    <property type="entry name" value="A24_N_bact"/>
    <property type="match status" value="1"/>
</dbReference>
<keyword evidence="10 18" id="KW-0378">Hydrolase</keyword>
<evidence type="ECO:0000259" key="22">
    <source>
        <dbReference type="Pfam" id="PF06750"/>
    </source>
</evidence>
<dbReference type="InterPro" id="IPR000045">
    <property type="entry name" value="Prepilin_IV_endopep_pep"/>
</dbReference>
<evidence type="ECO:0000256" key="7">
    <source>
        <dbReference type="ARBA" id="ARBA00022679"/>
    </source>
</evidence>
<keyword evidence="12 20" id="KW-0472">Membrane</keyword>
<feature type="transmembrane region" description="Helical" evidence="20">
    <location>
        <begin position="297"/>
        <end position="320"/>
    </location>
</feature>
<dbReference type="PRINTS" id="PR00864">
    <property type="entry name" value="PREPILNPTASE"/>
</dbReference>
<keyword evidence="5 18" id="KW-0489">Methyltransferase</keyword>
<keyword evidence="6 18" id="KW-0645">Protease</keyword>
<dbReference type="Gene3D" id="1.20.120.1220">
    <property type="match status" value="1"/>
</dbReference>
<evidence type="ECO:0000256" key="11">
    <source>
        <dbReference type="ARBA" id="ARBA00022989"/>
    </source>
</evidence>